<accession>A0ABP7GU21</accession>
<gene>
    <name evidence="2" type="ORF">GCM10022423_29840</name>
</gene>
<evidence type="ECO:0000313" key="3">
    <source>
        <dbReference type="Proteomes" id="UP001500748"/>
    </source>
</evidence>
<name>A0ABP7GU21_9FLAO</name>
<dbReference type="Proteomes" id="UP001500748">
    <property type="component" value="Unassembled WGS sequence"/>
</dbReference>
<proteinExistence type="predicted"/>
<keyword evidence="3" id="KW-1185">Reference proteome</keyword>
<sequence>MNKLHVHETNFGLRILVDSDVAGQRENKLLNVKSAKSNHKGSPMPSLLRS</sequence>
<reference evidence="3" key="1">
    <citation type="journal article" date="2019" name="Int. J. Syst. Evol. Microbiol.">
        <title>The Global Catalogue of Microorganisms (GCM) 10K type strain sequencing project: providing services to taxonomists for standard genome sequencing and annotation.</title>
        <authorList>
            <consortium name="The Broad Institute Genomics Platform"/>
            <consortium name="The Broad Institute Genome Sequencing Center for Infectious Disease"/>
            <person name="Wu L."/>
            <person name="Ma J."/>
        </authorList>
    </citation>
    <scope>NUCLEOTIDE SEQUENCE [LARGE SCALE GENOMIC DNA]</scope>
    <source>
        <strain evidence="3">JCM 17337</strain>
    </source>
</reference>
<protein>
    <submittedName>
        <fullName evidence="2">Uncharacterized protein</fullName>
    </submittedName>
</protein>
<evidence type="ECO:0000256" key="1">
    <source>
        <dbReference type="SAM" id="MobiDB-lite"/>
    </source>
</evidence>
<feature type="region of interest" description="Disordered" evidence="1">
    <location>
        <begin position="29"/>
        <end position="50"/>
    </location>
</feature>
<organism evidence="2 3">
    <name type="scientific">Flavobacterium ginsengiterrae</name>
    <dbReference type="NCBI Taxonomy" id="871695"/>
    <lineage>
        <taxon>Bacteria</taxon>
        <taxon>Pseudomonadati</taxon>
        <taxon>Bacteroidota</taxon>
        <taxon>Flavobacteriia</taxon>
        <taxon>Flavobacteriales</taxon>
        <taxon>Flavobacteriaceae</taxon>
        <taxon>Flavobacterium</taxon>
    </lineage>
</organism>
<dbReference type="EMBL" id="BAABDU010000004">
    <property type="protein sequence ID" value="GAA3773359.1"/>
    <property type="molecule type" value="Genomic_DNA"/>
</dbReference>
<evidence type="ECO:0000313" key="2">
    <source>
        <dbReference type="EMBL" id="GAA3773359.1"/>
    </source>
</evidence>
<comment type="caution">
    <text evidence="2">The sequence shown here is derived from an EMBL/GenBank/DDBJ whole genome shotgun (WGS) entry which is preliminary data.</text>
</comment>